<gene>
    <name evidence="2" type="ordered locus">Swoo_0145</name>
</gene>
<dbReference type="AlphaFoldDB" id="B1KLA5"/>
<keyword evidence="3" id="KW-1185">Reference proteome</keyword>
<feature type="transmembrane region" description="Helical" evidence="1">
    <location>
        <begin position="45"/>
        <end position="62"/>
    </location>
</feature>
<keyword evidence="1" id="KW-0812">Transmembrane</keyword>
<keyword evidence="1" id="KW-0472">Membrane</keyword>
<evidence type="ECO:0000256" key="1">
    <source>
        <dbReference type="SAM" id="Phobius"/>
    </source>
</evidence>
<dbReference type="PANTHER" id="PTHR28008:SF1">
    <property type="entry name" value="DOMAIN PROTEIN, PUTATIVE (AFU_ORTHOLOGUE AFUA_3G10980)-RELATED"/>
    <property type="match status" value="1"/>
</dbReference>
<sequence length="135" mass="14966" precursor="true">MFYKLTVSIALGFFAFILWAIYQANTGSSNLFFDLIQPLPYGDKLGHFGLFGLLTLLANLASRCRTLSIGRFKLYWGSTAVSLFVLIEELSQGLIPTRTLDMMDLAADGLGITLFSLLTYLIATNTRSQTAHEKT</sequence>
<dbReference type="EMBL" id="CP000961">
    <property type="protein sequence ID" value="ACA84446.1"/>
    <property type="molecule type" value="Genomic_DNA"/>
</dbReference>
<dbReference type="NCBIfam" id="NF037970">
    <property type="entry name" value="vanZ_1"/>
    <property type="match status" value="1"/>
</dbReference>
<protein>
    <recommendedName>
        <fullName evidence="4">VanZ family protein</fullName>
    </recommendedName>
</protein>
<evidence type="ECO:0000313" key="2">
    <source>
        <dbReference type="EMBL" id="ACA84446.1"/>
    </source>
</evidence>
<organism evidence="2 3">
    <name type="scientific">Shewanella woodyi (strain ATCC 51908 / MS32)</name>
    <dbReference type="NCBI Taxonomy" id="392500"/>
    <lineage>
        <taxon>Bacteria</taxon>
        <taxon>Pseudomonadati</taxon>
        <taxon>Pseudomonadota</taxon>
        <taxon>Gammaproteobacteria</taxon>
        <taxon>Alteromonadales</taxon>
        <taxon>Shewanellaceae</taxon>
        <taxon>Shewanella</taxon>
    </lineage>
</organism>
<evidence type="ECO:0008006" key="4">
    <source>
        <dbReference type="Google" id="ProtNLM"/>
    </source>
</evidence>
<feature type="transmembrane region" description="Helical" evidence="1">
    <location>
        <begin position="105"/>
        <end position="123"/>
    </location>
</feature>
<accession>B1KLA5</accession>
<keyword evidence="1" id="KW-1133">Transmembrane helix</keyword>
<evidence type="ECO:0000313" key="3">
    <source>
        <dbReference type="Proteomes" id="UP000002168"/>
    </source>
</evidence>
<proteinExistence type="predicted"/>
<dbReference type="PANTHER" id="PTHR28008">
    <property type="entry name" value="DOMAIN PROTEIN, PUTATIVE (AFU_ORTHOLOGUE AFUA_3G10980)-RELATED"/>
    <property type="match status" value="1"/>
</dbReference>
<name>B1KLA5_SHEWM</name>
<dbReference type="RefSeq" id="WP_012322795.1">
    <property type="nucleotide sequence ID" value="NC_010506.1"/>
</dbReference>
<dbReference type="STRING" id="392500.Swoo_0145"/>
<feature type="transmembrane region" description="Helical" evidence="1">
    <location>
        <begin position="74"/>
        <end position="93"/>
    </location>
</feature>
<dbReference type="eggNOG" id="COG5652">
    <property type="taxonomic scope" value="Bacteria"/>
</dbReference>
<reference evidence="2 3" key="1">
    <citation type="submission" date="2008-02" db="EMBL/GenBank/DDBJ databases">
        <title>Complete sequence of Shewanella woodyi ATCC 51908.</title>
        <authorList>
            <consortium name="US DOE Joint Genome Institute"/>
            <person name="Copeland A."/>
            <person name="Lucas S."/>
            <person name="Lapidus A."/>
            <person name="Glavina del Rio T."/>
            <person name="Dalin E."/>
            <person name="Tice H."/>
            <person name="Bruce D."/>
            <person name="Goodwin L."/>
            <person name="Pitluck S."/>
            <person name="Sims D."/>
            <person name="Brettin T."/>
            <person name="Detter J.C."/>
            <person name="Han C."/>
            <person name="Kuske C.R."/>
            <person name="Schmutz J."/>
            <person name="Larimer F."/>
            <person name="Land M."/>
            <person name="Hauser L."/>
            <person name="Kyrpides N."/>
            <person name="Lykidis A."/>
            <person name="Zhao J.-S."/>
            <person name="Richardson P."/>
        </authorList>
    </citation>
    <scope>NUCLEOTIDE SEQUENCE [LARGE SCALE GENOMIC DNA]</scope>
    <source>
        <strain evidence="3">ATCC 51908 / MS32</strain>
    </source>
</reference>
<dbReference type="KEGG" id="swd:Swoo_0145"/>
<feature type="transmembrane region" description="Helical" evidence="1">
    <location>
        <begin position="7"/>
        <end position="25"/>
    </location>
</feature>
<dbReference type="HOGENOM" id="CLU_144741_1_0_6"/>
<dbReference type="Proteomes" id="UP000002168">
    <property type="component" value="Chromosome"/>
</dbReference>